<keyword evidence="8" id="KW-0812">Transmembrane</keyword>
<evidence type="ECO:0000256" key="6">
    <source>
        <dbReference type="PIRSR" id="PIRSR600101-1"/>
    </source>
</evidence>
<dbReference type="PANTHER" id="PTHR11686">
    <property type="entry name" value="GAMMA GLUTAMYL TRANSPEPTIDASE"/>
    <property type="match status" value="1"/>
</dbReference>
<sequence>MCQGNPSLPTIMDREDEPLIGANTARTSSSDRDAEIVQDDEKTKGRDLVIGVVGLLAIFVFVISTVLFATLYFKVIQNPFAHKLPKWPKPSISPLGKYSTAAVAADNQLCSDIGRDILLKGGNAVDAAIASLFCIGVMDSHSAGIGGGHFMTIYNATTKKCHVVDARETAPLAASENMFHNRWNLSQTGWLAIAVPGEIHGYWTEYKRFGGSVPWKTIIQPTIDLLEEGFPTSFALAKALKQKENWILHEPTMKEFINGKTGRVFAHGEQIKTRTAFLRTLKRLAEAEDPVQLFYNSSMTEDMVQEFKKNGGLLILKDFQSYRSIVRKDSEVVYTKLRNGKHICGPPPPAGSAVAQAILNILDGYDFKLKSFGDYVTHFHRFLEASKFAYAARSSLGDMAFVANATDLARNITSRSWAAEMREKITDKAHNDSYYGGDFQGAQEDHGTTHISVIDKYGNAVSVTSTINLYLGAMVASESTGIVWNDEMDDFSSPGHPNYFGYPPSPANFIKPGKRPMSSMSPIVIYNDNDRLEKLAIGGAGGSTIISGVAGSALRSLWLKKNVKQAVDFPRLHNQLQPNTTSYEPSFPKEYVKALEKRGHTLVPVHNLTVVTAAERAADGVIYANSDFRKGDESAPAGY</sequence>
<dbReference type="InterPro" id="IPR043137">
    <property type="entry name" value="GGT_ssub_C"/>
</dbReference>
<evidence type="ECO:0000256" key="5">
    <source>
        <dbReference type="ARBA" id="ARBA00023315"/>
    </source>
</evidence>
<feature type="binding site" evidence="7">
    <location>
        <position position="167"/>
    </location>
    <ligand>
        <name>L-glutamate</name>
        <dbReference type="ChEBI" id="CHEBI:29985"/>
    </ligand>
</feature>
<dbReference type="InterPro" id="IPR000101">
    <property type="entry name" value="GGT_peptidase"/>
</dbReference>
<dbReference type="PANTHER" id="PTHR11686:SF69">
    <property type="entry name" value="GAMMA-GLUTAMYLTRANSPEPTIDASE 1"/>
    <property type="match status" value="1"/>
</dbReference>
<comment type="caution">
    <text evidence="9">The sequence shown here is derived from an EMBL/GenBank/DDBJ whole genome shotgun (WGS) entry which is preliminary data.</text>
</comment>
<evidence type="ECO:0000256" key="3">
    <source>
        <dbReference type="ARBA" id="ARBA00022801"/>
    </source>
</evidence>
<dbReference type="Pfam" id="PF01019">
    <property type="entry name" value="G_glu_transpept"/>
    <property type="match status" value="1"/>
</dbReference>
<keyword evidence="10" id="KW-1185">Reference proteome</keyword>
<dbReference type="GO" id="GO:0016746">
    <property type="term" value="F:acyltransferase activity"/>
    <property type="evidence" value="ECO:0007669"/>
    <property type="project" value="UniProtKB-KW"/>
</dbReference>
<dbReference type="GO" id="GO:0005886">
    <property type="term" value="C:plasma membrane"/>
    <property type="evidence" value="ECO:0007669"/>
    <property type="project" value="TreeGrafter"/>
</dbReference>
<dbReference type="FunFam" id="3.60.20.40:FF:000006">
    <property type="entry name" value="Protein CBG05566"/>
    <property type="match status" value="1"/>
</dbReference>
<feature type="binding site" evidence="7">
    <location>
        <begin position="518"/>
        <end position="519"/>
    </location>
    <ligand>
        <name>L-glutamate</name>
        <dbReference type="ChEBI" id="CHEBI:29985"/>
    </ligand>
</feature>
<keyword evidence="4" id="KW-0325">Glycoprotein</keyword>
<dbReference type="FunFam" id="1.10.246.130:FF:000005">
    <property type="entry name" value="Gamma-glutamyltranspeptidase 1, putative"/>
    <property type="match status" value="1"/>
</dbReference>
<proteinExistence type="predicted"/>
<feature type="binding site" evidence="7">
    <location>
        <position position="490"/>
    </location>
    <ligand>
        <name>L-glutamate</name>
        <dbReference type="ChEBI" id="CHEBI:29985"/>
    </ligand>
</feature>
<evidence type="ECO:0008006" key="11">
    <source>
        <dbReference type="Google" id="ProtNLM"/>
    </source>
</evidence>
<keyword evidence="3" id="KW-0378">Hydrolase</keyword>
<reference evidence="9" key="1">
    <citation type="submission" date="2023-06" db="EMBL/GenBank/DDBJ databases">
        <title>Genomic analysis of the entomopathogenic nematode Steinernema hermaphroditum.</title>
        <authorList>
            <person name="Schwarz E.M."/>
            <person name="Heppert J.K."/>
            <person name="Baniya A."/>
            <person name="Schwartz H.T."/>
            <person name="Tan C.-H."/>
            <person name="Antoshechkin I."/>
            <person name="Sternberg P.W."/>
            <person name="Goodrich-Blair H."/>
            <person name="Dillman A.R."/>
        </authorList>
    </citation>
    <scope>NUCLEOTIDE SEQUENCE</scope>
    <source>
        <strain evidence="9">PS9179</strain>
        <tissue evidence="9">Whole animal</tissue>
    </source>
</reference>
<keyword evidence="5" id="KW-0012">Acyltransferase</keyword>
<feature type="active site" description="Nucleophile" evidence="6">
    <location>
        <position position="448"/>
    </location>
</feature>
<gene>
    <name evidence="9" type="ORF">QR680_008915</name>
</gene>
<dbReference type="InterPro" id="IPR029055">
    <property type="entry name" value="Ntn_hydrolases_N"/>
</dbReference>
<evidence type="ECO:0000256" key="4">
    <source>
        <dbReference type="ARBA" id="ARBA00023180"/>
    </source>
</evidence>
<evidence type="ECO:0000313" key="9">
    <source>
        <dbReference type="EMBL" id="KAK0424902.1"/>
    </source>
</evidence>
<feature type="binding site" evidence="7">
    <location>
        <position position="542"/>
    </location>
    <ligand>
        <name>L-glutamate</name>
        <dbReference type="ChEBI" id="CHEBI:29985"/>
    </ligand>
</feature>
<evidence type="ECO:0000313" key="10">
    <source>
        <dbReference type="Proteomes" id="UP001175271"/>
    </source>
</evidence>
<dbReference type="Gene3D" id="3.60.20.40">
    <property type="match status" value="1"/>
</dbReference>
<dbReference type="Proteomes" id="UP001175271">
    <property type="component" value="Unassembled WGS sequence"/>
</dbReference>
<evidence type="ECO:0000256" key="8">
    <source>
        <dbReference type="SAM" id="Phobius"/>
    </source>
</evidence>
<keyword evidence="1" id="KW-0645">Protease</keyword>
<dbReference type="GO" id="GO:0006751">
    <property type="term" value="P:glutathione catabolic process"/>
    <property type="evidence" value="ECO:0007669"/>
    <property type="project" value="InterPro"/>
</dbReference>
<evidence type="ECO:0000256" key="2">
    <source>
        <dbReference type="ARBA" id="ARBA00022679"/>
    </source>
</evidence>
<organism evidence="9 10">
    <name type="scientific">Steinernema hermaphroditum</name>
    <dbReference type="NCBI Taxonomy" id="289476"/>
    <lineage>
        <taxon>Eukaryota</taxon>
        <taxon>Metazoa</taxon>
        <taxon>Ecdysozoa</taxon>
        <taxon>Nematoda</taxon>
        <taxon>Chromadorea</taxon>
        <taxon>Rhabditida</taxon>
        <taxon>Tylenchina</taxon>
        <taxon>Panagrolaimomorpha</taxon>
        <taxon>Strongyloidoidea</taxon>
        <taxon>Steinernematidae</taxon>
        <taxon>Steinernema</taxon>
    </lineage>
</organism>
<dbReference type="Gene3D" id="1.10.246.130">
    <property type="match status" value="1"/>
</dbReference>
<dbReference type="PRINTS" id="PR01210">
    <property type="entry name" value="GGTRANSPTASE"/>
</dbReference>
<dbReference type="GO" id="GO:0036374">
    <property type="term" value="F:glutathione hydrolase activity"/>
    <property type="evidence" value="ECO:0007669"/>
    <property type="project" value="InterPro"/>
</dbReference>
<feature type="binding site" evidence="7">
    <location>
        <begin position="466"/>
        <end position="468"/>
    </location>
    <ligand>
        <name>L-glutamate</name>
        <dbReference type="ChEBI" id="CHEBI:29985"/>
    </ligand>
</feature>
<keyword evidence="8" id="KW-1133">Transmembrane helix</keyword>
<evidence type="ECO:0000256" key="1">
    <source>
        <dbReference type="ARBA" id="ARBA00022670"/>
    </source>
</evidence>
<dbReference type="SUPFAM" id="SSF56235">
    <property type="entry name" value="N-terminal nucleophile aminohydrolases (Ntn hydrolases)"/>
    <property type="match status" value="1"/>
</dbReference>
<accession>A0AA39IKJ5</accession>
<evidence type="ECO:0000256" key="7">
    <source>
        <dbReference type="PIRSR" id="PIRSR600101-2"/>
    </source>
</evidence>
<keyword evidence="2" id="KW-0808">Transferase</keyword>
<name>A0AA39IKJ5_9BILA</name>
<dbReference type="EMBL" id="JAUCMV010000001">
    <property type="protein sequence ID" value="KAK0424902.1"/>
    <property type="molecule type" value="Genomic_DNA"/>
</dbReference>
<keyword evidence="8" id="KW-0472">Membrane</keyword>
<dbReference type="InterPro" id="IPR043138">
    <property type="entry name" value="GGT_lsub"/>
</dbReference>
<feature type="transmembrane region" description="Helical" evidence="8">
    <location>
        <begin position="48"/>
        <end position="73"/>
    </location>
</feature>
<protein>
    <recommendedName>
        <fullName evidence="11">Gamma-glutamyltransferase</fullName>
    </recommendedName>
</protein>
<dbReference type="NCBIfam" id="TIGR00066">
    <property type="entry name" value="g_glut_trans"/>
    <property type="match status" value="1"/>
</dbReference>
<dbReference type="GO" id="GO:0006508">
    <property type="term" value="P:proteolysis"/>
    <property type="evidence" value="ECO:0007669"/>
    <property type="project" value="UniProtKB-KW"/>
</dbReference>
<dbReference type="AlphaFoldDB" id="A0AA39IKJ5"/>